<feature type="coiled-coil region" evidence="5">
    <location>
        <begin position="188"/>
        <end position="229"/>
    </location>
</feature>
<evidence type="ECO:0000256" key="2">
    <source>
        <dbReference type="ARBA" id="ARBA00022771"/>
    </source>
</evidence>
<feature type="domain" description="RING-type" evidence="6">
    <location>
        <begin position="12"/>
        <end position="57"/>
    </location>
</feature>
<dbReference type="PANTHER" id="PTHR25462:SF306">
    <property type="entry name" value="TRIPARTITE MOTIF CONTAINING 9"/>
    <property type="match status" value="1"/>
</dbReference>
<dbReference type="InterPro" id="IPR047153">
    <property type="entry name" value="TRIM45/56/19-like"/>
</dbReference>
<dbReference type="InterPro" id="IPR036116">
    <property type="entry name" value="FN3_sf"/>
</dbReference>
<dbReference type="SUPFAM" id="SSF57850">
    <property type="entry name" value="RING/U-box"/>
    <property type="match status" value="1"/>
</dbReference>
<evidence type="ECO:0000256" key="3">
    <source>
        <dbReference type="ARBA" id="ARBA00022833"/>
    </source>
</evidence>
<dbReference type="Pfam" id="PF13445">
    <property type="entry name" value="zf-RING_UBOX"/>
    <property type="match status" value="1"/>
</dbReference>
<dbReference type="EMBL" id="JAEAOA010002337">
    <property type="protein sequence ID" value="KAK3611827.1"/>
    <property type="molecule type" value="Genomic_DNA"/>
</dbReference>
<keyword evidence="5" id="KW-0175">Coiled coil</keyword>
<evidence type="ECO:0000256" key="4">
    <source>
        <dbReference type="PROSITE-ProRule" id="PRU00024"/>
    </source>
</evidence>
<dbReference type="InterPro" id="IPR027370">
    <property type="entry name" value="Znf-RING_euk"/>
</dbReference>
<gene>
    <name evidence="8" type="ORF">CHS0354_040499</name>
</gene>
<reference evidence="8" key="3">
    <citation type="submission" date="2023-05" db="EMBL/GenBank/DDBJ databases">
        <authorList>
            <person name="Smith C.H."/>
        </authorList>
    </citation>
    <scope>NUCLEOTIDE SEQUENCE</scope>
    <source>
        <strain evidence="8">CHS0354</strain>
        <tissue evidence="8">Mantle</tissue>
    </source>
</reference>
<dbReference type="InterPro" id="IPR013783">
    <property type="entry name" value="Ig-like_fold"/>
</dbReference>
<dbReference type="GO" id="GO:0008270">
    <property type="term" value="F:zinc ion binding"/>
    <property type="evidence" value="ECO:0007669"/>
    <property type="project" value="UniProtKB-KW"/>
</dbReference>
<dbReference type="InterPro" id="IPR003961">
    <property type="entry name" value="FN3_dom"/>
</dbReference>
<evidence type="ECO:0000256" key="1">
    <source>
        <dbReference type="ARBA" id="ARBA00022723"/>
    </source>
</evidence>
<keyword evidence="3" id="KW-0862">Zinc</keyword>
<dbReference type="PANTHER" id="PTHR25462">
    <property type="entry name" value="BONUS, ISOFORM C-RELATED"/>
    <property type="match status" value="1"/>
</dbReference>
<reference evidence="8" key="1">
    <citation type="journal article" date="2021" name="Genome Biol. Evol.">
        <title>A High-Quality Reference Genome for a Parasitic Bivalve with Doubly Uniparental Inheritance (Bivalvia: Unionida).</title>
        <authorList>
            <person name="Smith C.H."/>
        </authorList>
    </citation>
    <scope>NUCLEOTIDE SEQUENCE</scope>
    <source>
        <strain evidence="8">CHS0354</strain>
    </source>
</reference>
<sequence length="971" mass="110882">MAMATIEEELTCPVCLDFYKDPRLLSCQHSLCKSCIVALCSNKGNAVDCVLECPTCRHVFQAKDETCIESFPKNFGLASIVYNFQESMKVNKGFPCDLCKKERAIKKCLQCQSNYCRMCLEQKHPKAEVQVNHMFVQILGSNGDEREHEEYSQTKKVRYCMSCDEICVKGDKYSKYGSHEYHDTTDLQSALRQRKEEFECILGRLKEENKDLEKGVADISSKIETIQKKVEEKMTLLVQRYLQVTKEMEQRKMSAEHRMKEEMKMRITSLEGHLHELKDLKKKTELRLSAFSKLSHFASDDAIIFLMKLKELQIEIGPVTGDYVKRRTILTDSSLPVEKLMDEIIANAIRPSERRLQIPGTKPTNTDILPKHVEMAVQVTNVQKAGMMLADVEWSRIKQAGTKPTNTDILPKHVEMAVQVTNVQKAGMMSADVEWSRIKQAGTKPTNTDILPKHVEMAVKVINVQKAGVMSADVEWSRIKQAGQYEVSYSCSPNETVVLKKIAENRCKLTNLRWDSTYTIKVTTQLQDGSTVFDEGSFKTDPQVKCTKPTNTDILPKHVEMAVQVTNVQKAGMMSADVEWSRIKQAGQYEVSYSCSPNETVVLKKIAENRCKLTNLRWDSTFTIKVTTQLQDGSTVFDEGSFKTDPQVKCTKPTNTDILPKHVEMAVQVTNVQKAGMMSADVEWSRIKQAGQYEVSYSCSPNETVVLKKIAENRCKLTNLRWDSTFTIKVTTQLQDGSTVFDEGSFKTDPQVKFLQMAVSKICTEKVLLLYSFNGFKASNMVYNWSYFRKEGEFSGIIVTPLLTEDRSFWTMEVGLSIFEAGEMKDVYLDFGIINYSNLKDNKCLTNNKMAYSCTVHGKKKRKKTKFHLEFTNRLITEVPSYPLPLTICETSIFCIGFLYDSVNCQFAVMDCQTQKVLHVFHDVIFVNDDTPVFAIYSSHTARKMRVKIKFDYIHCTNEDISCWMQKIDEF</sequence>
<dbReference type="SMART" id="SM00184">
    <property type="entry name" value="RING"/>
    <property type="match status" value="2"/>
</dbReference>
<evidence type="ECO:0000259" key="6">
    <source>
        <dbReference type="PROSITE" id="PS50089"/>
    </source>
</evidence>
<dbReference type="PROSITE" id="PS50119">
    <property type="entry name" value="ZF_BBOX"/>
    <property type="match status" value="1"/>
</dbReference>
<dbReference type="InterPro" id="IPR013083">
    <property type="entry name" value="Znf_RING/FYVE/PHD"/>
</dbReference>
<keyword evidence="9" id="KW-1185">Reference proteome</keyword>
<dbReference type="CDD" id="cd00063">
    <property type="entry name" value="FN3"/>
    <property type="match status" value="1"/>
</dbReference>
<dbReference type="InterPro" id="IPR000315">
    <property type="entry name" value="Znf_B-box"/>
</dbReference>
<proteinExistence type="predicted"/>
<name>A0AAE0TJV2_9BIVA</name>
<evidence type="ECO:0000313" key="8">
    <source>
        <dbReference type="EMBL" id="KAK3611827.1"/>
    </source>
</evidence>
<dbReference type="Gene3D" id="3.30.40.10">
    <property type="entry name" value="Zinc/RING finger domain, C3HC4 (zinc finger)"/>
    <property type="match status" value="1"/>
</dbReference>
<evidence type="ECO:0000313" key="9">
    <source>
        <dbReference type="Proteomes" id="UP001195483"/>
    </source>
</evidence>
<dbReference type="InterPro" id="IPR017907">
    <property type="entry name" value="Znf_RING_CS"/>
</dbReference>
<accession>A0AAE0TJV2</accession>
<protein>
    <submittedName>
        <fullName evidence="8">Uncharacterized protein</fullName>
    </submittedName>
</protein>
<evidence type="ECO:0000259" key="7">
    <source>
        <dbReference type="PROSITE" id="PS50119"/>
    </source>
</evidence>
<dbReference type="SUPFAM" id="SSF49265">
    <property type="entry name" value="Fibronectin type III"/>
    <property type="match status" value="1"/>
</dbReference>
<feature type="domain" description="B box-type" evidence="7">
    <location>
        <begin position="91"/>
        <end position="138"/>
    </location>
</feature>
<keyword evidence="2 4" id="KW-0863">Zinc-finger</keyword>
<dbReference type="Gene3D" id="4.10.830.40">
    <property type="match status" value="1"/>
</dbReference>
<keyword evidence="1" id="KW-0479">Metal-binding</keyword>
<reference evidence="8" key="2">
    <citation type="journal article" date="2021" name="Genome Biol. Evol.">
        <title>Developing a high-quality reference genome for a parasitic bivalve with doubly uniparental inheritance (Bivalvia: Unionida).</title>
        <authorList>
            <person name="Smith C.H."/>
        </authorList>
    </citation>
    <scope>NUCLEOTIDE SEQUENCE</scope>
    <source>
        <strain evidence="8">CHS0354</strain>
        <tissue evidence="8">Mantle</tissue>
    </source>
</reference>
<dbReference type="AlphaFoldDB" id="A0AAE0TJV2"/>
<dbReference type="Gene3D" id="2.60.40.10">
    <property type="entry name" value="Immunoglobulins"/>
    <property type="match status" value="1"/>
</dbReference>
<dbReference type="SMART" id="SM00060">
    <property type="entry name" value="FN3"/>
    <property type="match status" value="3"/>
</dbReference>
<dbReference type="GO" id="GO:0061630">
    <property type="term" value="F:ubiquitin protein ligase activity"/>
    <property type="evidence" value="ECO:0007669"/>
    <property type="project" value="TreeGrafter"/>
</dbReference>
<dbReference type="PROSITE" id="PS00518">
    <property type="entry name" value="ZF_RING_1"/>
    <property type="match status" value="1"/>
</dbReference>
<dbReference type="InterPro" id="IPR001841">
    <property type="entry name" value="Znf_RING"/>
</dbReference>
<dbReference type="PROSITE" id="PS50089">
    <property type="entry name" value="ZF_RING_2"/>
    <property type="match status" value="1"/>
</dbReference>
<dbReference type="Proteomes" id="UP001195483">
    <property type="component" value="Unassembled WGS sequence"/>
</dbReference>
<comment type="caution">
    <text evidence="8">The sequence shown here is derived from an EMBL/GenBank/DDBJ whole genome shotgun (WGS) entry which is preliminary data.</text>
</comment>
<organism evidence="8 9">
    <name type="scientific">Potamilus streckersoni</name>
    <dbReference type="NCBI Taxonomy" id="2493646"/>
    <lineage>
        <taxon>Eukaryota</taxon>
        <taxon>Metazoa</taxon>
        <taxon>Spiralia</taxon>
        <taxon>Lophotrochozoa</taxon>
        <taxon>Mollusca</taxon>
        <taxon>Bivalvia</taxon>
        <taxon>Autobranchia</taxon>
        <taxon>Heteroconchia</taxon>
        <taxon>Palaeoheterodonta</taxon>
        <taxon>Unionida</taxon>
        <taxon>Unionoidea</taxon>
        <taxon>Unionidae</taxon>
        <taxon>Ambleminae</taxon>
        <taxon>Lampsilini</taxon>
        <taxon>Potamilus</taxon>
    </lineage>
</organism>
<evidence type="ECO:0000256" key="5">
    <source>
        <dbReference type="SAM" id="Coils"/>
    </source>
</evidence>